<keyword evidence="4 6" id="KW-1133">Transmembrane helix</keyword>
<protein>
    <recommendedName>
        <fullName evidence="6">SURF1-like protein</fullName>
    </recommendedName>
</protein>
<comment type="caution">
    <text evidence="6">Lacks conserved residue(s) required for the propagation of feature annotation.</text>
</comment>
<comment type="caution">
    <text evidence="7">The sequence shown here is derived from an EMBL/GenBank/DDBJ whole genome shotgun (WGS) entry which is preliminary data.</text>
</comment>
<dbReference type="PROSITE" id="PS50895">
    <property type="entry name" value="SURF1"/>
    <property type="match status" value="1"/>
</dbReference>
<organism evidence="7 8">
    <name type="scientific">Ramlibacter monticola</name>
    <dbReference type="NCBI Taxonomy" id="1926872"/>
    <lineage>
        <taxon>Bacteria</taxon>
        <taxon>Pseudomonadati</taxon>
        <taxon>Pseudomonadota</taxon>
        <taxon>Betaproteobacteria</taxon>
        <taxon>Burkholderiales</taxon>
        <taxon>Comamonadaceae</taxon>
        <taxon>Ramlibacter</taxon>
    </lineage>
</organism>
<sequence length="255" mass="27104">MEAPARGPRSLATLVVVLAAAALACAGFVALGAWQLQRLGWKEALIAQVESQLQAAPTPAPGPAQWAGLQPQDQYRRVAVRGRFDYARELLAGASTDFGAGYWVLTPLQTDAGWWLLVNRGFVPAGLRGQVPRGAAEQELSGLLRISEPGGGFLRANDPAAGRWYSRDVAAMAAAQGLAGSVAPYFVDAQAQPGAAPGWPRAGLTVVRFRNDHLVYALTWFALAAIMAAAIGYLLLDARRQRRLSRSASLADPHP</sequence>
<comment type="similarity">
    <text evidence="2 6">Belongs to the SURF1 family.</text>
</comment>
<evidence type="ECO:0000313" key="8">
    <source>
        <dbReference type="Proteomes" id="UP000599109"/>
    </source>
</evidence>
<keyword evidence="5 6" id="KW-0472">Membrane</keyword>
<keyword evidence="3 6" id="KW-0812">Transmembrane</keyword>
<evidence type="ECO:0000256" key="6">
    <source>
        <dbReference type="RuleBase" id="RU363076"/>
    </source>
</evidence>
<dbReference type="AlphaFoldDB" id="A0A936Z5I1"/>
<evidence type="ECO:0000256" key="1">
    <source>
        <dbReference type="ARBA" id="ARBA00004370"/>
    </source>
</evidence>
<keyword evidence="6" id="KW-1003">Cell membrane</keyword>
<name>A0A936Z5I1_9BURK</name>
<keyword evidence="8" id="KW-1185">Reference proteome</keyword>
<feature type="transmembrane region" description="Helical" evidence="6">
    <location>
        <begin position="214"/>
        <end position="236"/>
    </location>
</feature>
<dbReference type="InterPro" id="IPR045214">
    <property type="entry name" value="Surf1/Surf4"/>
</dbReference>
<reference evidence="7 8" key="1">
    <citation type="journal article" date="2017" name="Int. J. Syst. Evol. Microbiol.">
        <title>Ramlibacter monticola sp. nov., isolated from forest soil.</title>
        <authorList>
            <person name="Chaudhary D.K."/>
            <person name="Kim J."/>
        </authorList>
    </citation>
    <scope>NUCLEOTIDE SEQUENCE [LARGE SCALE GENOMIC DNA]</scope>
    <source>
        <strain evidence="7 8">KACC 19175</strain>
    </source>
</reference>
<dbReference type="Pfam" id="PF02104">
    <property type="entry name" value="SURF1"/>
    <property type="match status" value="1"/>
</dbReference>
<dbReference type="PANTHER" id="PTHR23427:SF2">
    <property type="entry name" value="SURFEIT LOCUS PROTEIN 1"/>
    <property type="match status" value="1"/>
</dbReference>
<evidence type="ECO:0000256" key="3">
    <source>
        <dbReference type="ARBA" id="ARBA00022692"/>
    </source>
</evidence>
<dbReference type="InterPro" id="IPR002994">
    <property type="entry name" value="Surf1/Shy1"/>
</dbReference>
<dbReference type="Proteomes" id="UP000599109">
    <property type="component" value="Unassembled WGS sequence"/>
</dbReference>
<gene>
    <name evidence="7" type="ORF">JJ685_24825</name>
</gene>
<dbReference type="PANTHER" id="PTHR23427">
    <property type="entry name" value="SURFEIT LOCUS PROTEIN"/>
    <property type="match status" value="1"/>
</dbReference>
<accession>A0A936Z5I1</accession>
<evidence type="ECO:0000256" key="5">
    <source>
        <dbReference type="ARBA" id="ARBA00023136"/>
    </source>
</evidence>
<comment type="subcellular location">
    <subcellularLocation>
        <location evidence="6">Cell membrane</location>
        <topology evidence="6">Multi-pass membrane protein</topology>
    </subcellularLocation>
    <subcellularLocation>
        <location evidence="1">Membrane</location>
    </subcellularLocation>
</comment>
<dbReference type="PROSITE" id="PS51257">
    <property type="entry name" value="PROKAR_LIPOPROTEIN"/>
    <property type="match status" value="1"/>
</dbReference>
<dbReference type="EMBL" id="JAEQNE010000008">
    <property type="protein sequence ID" value="MBL0394386.1"/>
    <property type="molecule type" value="Genomic_DNA"/>
</dbReference>
<proteinExistence type="inferred from homology"/>
<dbReference type="RefSeq" id="WP_201677059.1">
    <property type="nucleotide sequence ID" value="NZ_JAEQNE010000008.1"/>
</dbReference>
<evidence type="ECO:0000256" key="4">
    <source>
        <dbReference type="ARBA" id="ARBA00022989"/>
    </source>
</evidence>
<evidence type="ECO:0000256" key="2">
    <source>
        <dbReference type="ARBA" id="ARBA00007165"/>
    </source>
</evidence>
<evidence type="ECO:0000313" key="7">
    <source>
        <dbReference type="EMBL" id="MBL0394386.1"/>
    </source>
</evidence>
<dbReference type="CDD" id="cd06662">
    <property type="entry name" value="SURF1"/>
    <property type="match status" value="1"/>
</dbReference>
<dbReference type="GO" id="GO:0005886">
    <property type="term" value="C:plasma membrane"/>
    <property type="evidence" value="ECO:0007669"/>
    <property type="project" value="UniProtKB-SubCell"/>
</dbReference>